<accession>A0ABS2LYZ4</accession>
<dbReference type="Pfam" id="PF02082">
    <property type="entry name" value="Rrf2"/>
    <property type="match status" value="1"/>
</dbReference>
<dbReference type="InterPro" id="IPR000944">
    <property type="entry name" value="Tscrpt_reg_Rrf2"/>
</dbReference>
<sequence>MSQGVEWALHTCLNLSWLDTPVPTSTLAAFYELPPAYLNKQLQALVRAGILTSTSGPRGGFRLARAPGAVSLLDIVTAIEGPEELFQCDQILSKGPGEHMGVDYRQSCAFAQAMRGADLAWRRELAGKTVADVRADVEHRHPEAPADTRARIVELR</sequence>
<dbReference type="PROSITE" id="PS51197">
    <property type="entry name" value="HTH_RRF2_2"/>
    <property type="match status" value="1"/>
</dbReference>
<comment type="caution">
    <text evidence="1">The sequence shown here is derived from an EMBL/GenBank/DDBJ whole genome shotgun (WGS) entry which is preliminary data.</text>
</comment>
<organism evidence="1 2">
    <name type="scientific">Micromonospora luteifusca</name>
    <dbReference type="NCBI Taxonomy" id="709860"/>
    <lineage>
        <taxon>Bacteria</taxon>
        <taxon>Bacillati</taxon>
        <taxon>Actinomycetota</taxon>
        <taxon>Actinomycetes</taxon>
        <taxon>Micromonosporales</taxon>
        <taxon>Micromonosporaceae</taxon>
        <taxon>Micromonospora</taxon>
    </lineage>
</organism>
<dbReference type="InterPro" id="IPR036390">
    <property type="entry name" value="WH_DNA-bd_sf"/>
</dbReference>
<dbReference type="NCBIfam" id="TIGR00738">
    <property type="entry name" value="rrf2_super"/>
    <property type="match status" value="1"/>
</dbReference>
<keyword evidence="2" id="KW-1185">Reference proteome</keyword>
<dbReference type="Proteomes" id="UP000764837">
    <property type="component" value="Unassembled WGS sequence"/>
</dbReference>
<dbReference type="RefSeq" id="WP_204944110.1">
    <property type="nucleotide sequence ID" value="NZ_JAFBBP010000001.1"/>
</dbReference>
<proteinExistence type="predicted"/>
<dbReference type="Gene3D" id="1.10.10.10">
    <property type="entry name" value="Winged helix-like DNA-binding domain superfamily/Winged helix DNA-binding domain"/>
    <property type="match status" value="1"/>
</dbReference>
<protein>
    <submittedName>
        <fullName evidence="1">Rrf2 family protein</fullName>
    </submittedName>
</protein>
<dbReference type="InterPro" id="IPR036388">
    <property type="entry name" value="WH-like_DNA-bd_sf"/>
</dbReference>
<name>A0ABS2LYZ4_9ACTN</name>
<dbReference type="SUPFAM" id="SSF46785">
    <property type="entry name" value="Winged helix' DNA-binding domain"/>
    <property type="match status" value="1"/>
</dbReference>
<gene>
    <name evidence="1" type="ORF">JOD64_004623</name>
</gene>
<dbReference type="PROSITE" id="PS01332">
    <property type="entry name" value="HTH_RRF2_1"/>
    <property type="match status" value="1"/>
</dbReference>
<evidence type="ECO:0000313" key="1">
    <source>
        <dbReference type="EMBL" id="MBM7493401.1"/>
    </source>
</evidence>
<dbReference type="PANTHER" id="PTHR33221:SF13">
    <property type="entry name" value="TRANSCRIPTIONAL REGULATOR-RELATED"/>
    <property type="match status" value="1"/>
</dbReference>
<reference evidence="1 2" key="1">
    <citation type="submission" date="2021-01" db="EMBL/GenBank/DDBJ databases">
        <title>Sequencing the genomes of 1000 actinobacteria strains.</title>
        <authorList>
            <person name="Klenk H.-P."/>
        </authorList>
    </citation>
    <scope>NUCLEOTIDE SEQUENCE [LARGE SCALE GENOMIC DNA]</scope>
    <source>
        <strain evidence="1 2">DSM 100204</strain>
    </source>
</reference>
<dbReference type="PANTHER" id="PTHR33221">
    <property type="entry name" value="WINGED HELIX-TURN-HELIX TRANSCRIPTIONAL REGULATOR, RRF2 FAMILY"/>
    <property type="match status" value="1"/>
</dbReference>
<dbReference type="InterPro" id="IPR030489">
    <property type="entry name" value="TR_Rrf2-type_CS"/>
</dbReference>
<evidence type="ECO:0000313" key="2">
    <source>
        <dbReference type="Proteomes" id="UP000764837"/>
    </source>
</evidence>
<dbReference type="EMBL" id="JAFBBP010000001">
    <property type="protein sequence ID" value="MBM7493401.1"/>
    <property type="molecule type" value="Genomic_DNA"/>
</dbReference>